<feature type="active site" description="Proton donor" evidence="10">
    <location>
        <position position="52"/>
    </location>
</feature>
<comment type="miscellaneous">
    <text evidence="10">Parasitic protozoa lack the de novo purine biosynthesis pathway and rely exclusively on the salvage pathway for their purine nucleotide requirements.</text>
</comment>
<dbReference type="InterPro" id="IPR018220">
    <property type="entry name" value="Adenylosuccin_syn_GTP-bd"/>
</dbReference>
<feature type="binding site" evidence="10">
    <location>
        <begin position="23"/>
        <end position="29"/>
    </location>
    <ligand>
        <name>GTP</name>
        <dbReference type="ChEBI" id="CHEBI:37565"/>
    </ligand>
</feature>
<dbReference type="InterPro" id="IPR042111">
    <property type="entry name" value="Adenylosuccinate_synth_dom3"/>
</dbReference>
<name>A0AAD8LJX5_BABGI</name>
<feature type="binding site" evidence="10">
    <location>
        <begin position="307"/>
        <end position="313"/>
    </location>
    <ligand>
        <name>substrate</name>
    </ligand>
</feature>
<dbReference type="GO" id="GO:0005525">
    <property type="term" value="F:GTP binding"/>
    <property type="evidence" value="ECO:0007669"/>
    <property type="project" value="UniProtKB-UniRule"/>
</dbReference>
<feature type="binding site" evidence="10">
    <location>
        <begin position="425"/>
        <end position="427"/>
    </location>
    <ligand>
        <name>GTP</name>
        <dbReference type="ChEBI" id="CHEBI:37565"/>
    </ligand>
</feature>
<dbReference type="GO" id="GO:0000287">
    <property type="term" value="F:magnesium ion binding"/>
    <property type="evidence" value="ECO:0007669"/>
    <property type="project" value="UniProtKB-UniRule"/>
</dbReference>
<dbReference type="Gene3D" id="3.90.170.10">
    <property type="entry name" value="Adenylosuccinate Synthetase, subunit A, domain 3"/>
    <property type="match status" value="1"/>
</dbReference>
<keyword evidence="6 10" id="KW-0658">Purine biosynthesis</keyword>
<evidence type="ECO:0000256" key="3">
    <source>
        <dbReference type="ARBA" id="ARBA00022598"/>
    </source>
</evidence>
<comment type="similarity">
    <text evidence="10 11">Belongs to the adenylosuccinate synthetase family.</text>
</comment>
<dbReference type="EMBL" id="JAVEPI010000002">
    <property type="protein sequence ID" value="KAK1443609.1"/>
    <property type="molecule type" value="Genomic_DNA"/>
</dbReference>
<evidence type="ECO:0000256" key="11">
    <source>
        <dbReference type="RuleBase" id="RU000520"/>
    </source>
</evidence>
<dbReference type="PANTHER" id="PTHR11846:SF0">
    <property type="entry name" value="ADENYLOSUCCINATE SYNTHETASE"/>
    <property type="match status" value="1"/>
</dbReference>
<comment type="function">
    <text evidence="10">Plays an important role in the salvage pathway for purine nucleotide biosynthesis. Catalyzes the first commited step in the biosynthesis of AMP from IMP.</text>
</comment>
<comment type="caution">
    <text evidence="12">The sequence shown here is derived from an EMBL/GenBank/DDBJ whole genome shotgun (WGS) entry which is preliminary data.</text>
</comment>
<evidence type="ECO:0000256" key="5">
    <source>
        <dbReference type="ARBA" id="ARBA00022741"/>
    </source>
</evidence>
<feature type="binding site" evidence="10">
    <location>
        <position position="313"/>
    </location>
    <ligand>
        <name>GTP</name>
        <dbReference type="ChEBI" id="CHEBI:37565"/>
    </ligand>
</feature>
<keyword evidence="3 10" id="KW-0436">Ligase</keyword>
<evidence type="ECO:0000256" key="8">
    <source>
        <dbReference type="ARBA" id="ARBA00023134"/>
    </source>
</evidence>
<feature type="binding site" evidence="10">
    <location>
        <position position="142"/>
    </location>
    <ligand>
        <name>IMP</name>
        <dbReference type="ChEBI" id="CHEBI:58053"/>
    </ligand>
</feature>
<evidence type="ECO:0000256" key="7">
    <source>
        <dbReference type="ARBA" id="ARBA00022842"/>
    </source>
</evidence>
<evidence type="ECO:0000256" key="6">
    <source>
        <dbReference type="ARBA" id="ARBA00022755"/>
    </source>
</evidence>
<keyword evidence="2 10" id="KW-0963">Cytoplasm</keyword>
<comment type="subunit">
    <text evidence="1 10">Homodimer.</text>
</comment>
<dbReference type="SUPFAM" id="SSF52540">
    <property type="entry name" value="P-loop containing nucleoside triphosphate hydrolases"/>
    <property type="match status" value="1"/>
</dbReference>
<dbReference type="EC" id="6.3.4.4" evidence="10 11"/>
<dbReference type="SMART" id="SM00788">
    <property type="entry name" value="Adenylsucc_synt"/>
    <property type="match status" value="1"/>
</dbReference>
<evidence type="ECO:0000256" key="10">
    <source>
        <dbReference type="HAMAP-Rule" id="MF_03125"/>
    </source>
</evidence>
<protein>
    <recommendedName>
        <fullName evidence="10 11">Adenylosuccinate synthetase</fullName>
        <shortName evidence="10">AMPSase</shortName>
        <shortName evidence="10">AdSS</shortName>
        <ecNumber evidence="10 11">6.3.4.4</ecNumber>
    </recommendedName>
    <alternativeName>
        <fullName evidence="10">IMP--aspartate ligase</fullName>
    </alternativeName>
</protein>
<sequence length="436" mass="49010">MLEGERYNAEVHKALLVSGMQWGDEGKGKAVTNFSNDFEIIAKFNGGHNAGHQIILNGKSHKLHLLPVGCLYEHTINVLGHGMVIHLRSLLKEVDIMRENGIEVLDRLLISERAHLLMDAHIENDRKMENSRNENGGKIGTTLSGIGPCHATRSYRTGVTVGDMKHWDSFKNKVMEMYKMHATAENYETMGKAEIERHENFFKIFSKCICDTGFFIGEALRQGKRILFEGANGALLDIHTGTYPYVTSSVTLACGPYVGLGVPVGTPMFRIGIIKCYQTRVGLGPFPTEFFDENCAHIQSDGTEKGITTGRLRRCGWLDLVAARYVQRLNVYHALYMTKLDVLSGLKTLKVCVDYRDKGSGQLLERGRFPATVKMFEETEPVYKTFPGWEEDISSVKKYDELPKNARDYVEFVEQSLGVFIQWIGVGQDSESVIVR</sequence>
<evidence type="ECO:0000313" key="13">
    <source>
        <dbReference type="Proteomes" id="UP001230268"/>
    </source>
</evidence>
<dbReference type="NCBIfam" id="NF002223">
    <property type="entry name" value="PRK01117.1"/>
    <property type="match status" value="1"/>
</dbReference>
<dbReference type="Pfam" id="PF00709">
    <property type="entry name" value="Adenylsucc_synt"/>
    <property type="match status" value="1"/>
</dbReference>
<comment type="subcellular location">
    <subcellularLocation>
        <location evidence="10">Cytoplasm</location>
    </subcellularLocation>
</comment>
<dbReference type="HAMAP" id="MF_00011">
    <property type="entry name" value="Adenylosucc_synth"/>
    <property type="match status" value="1"/>
</dbReference>
<comment type="catalytic activity">
    <reaction evidence="10 11">
        <text>IMP + L-aspartate + GTP = N(6)-(1,2-dicarboxyethyl)-AMP + GDP + phosphate + 2 H(+)</text>
        <dbReference type="Rhea" id="RHEA:15753"/>
        <dbReference type="ChEBI" id="CHEBI:15378"/>
        <dbReference type="ChEBI" id="CHEBI:29991"/>
        <dbReference type="ChEBI" id="CHEBI:37565"/>
        <dbReference type="ChEBI" id="CHEBI:43474"/>
        <dbReference type="ChEBI" id="CHEBI:57567"/>
        <dbReference type="ChEBI" id="CHEBI:58053"/>
        <dbReference type="ChEBI" id="CHEBI:58189"/>
        <dbReference type="EC" id="6.3.4.4"/>
    </reaction>
</comment>
<dbReference type="InterPro" id="IPR042110">
    <property type="entry name" value="Adenylosuccinate_synth_dom2"/>
</dbReference>
<comment type="function">
    <text evidence="11">Plays an important role in the de novo pathway of purine nucleotide biosynthesis.</text>
</comment>
<feature type="binding site" evidence="10">
    <location>
        <begin position="49"/>
        <end position="52"/>
    </location>
    <ligand>
        <name>IMP</name>
        <dbReference type="ChEBI" id="CHEBI:58053"/>
    </ligand>
</feature>
<feature type="binding site" evidence="10">
    <location>
        <position position="51"/>
    </location>
    <ligand>
        <name>Mg(2+)</name>
        <dbReference type="ChEBI" id="CHEBI:18420"/>
    </ligand>
</feature>
<reference evidence="12" key="1">
    <citation type="submission" date="2023-08" db="EMBL/GenBank/DDBJ databases">
        <title>Draft sequence of the Babesia gibsoni genome.</title>
        <authorList>
            <person name="Yamagishi J.Y."/>
            <person name="Xuan X.X."/>
        </authorList>
    </citation>
    <scope>NUCLEOTIDE SEQUENCE</scope>
    <source>
        <strain evidence="12">Azabu</strain>
    </source>
</reference>
<evidence type="ECO:0000313" key="12">
    <source>
        <dbReference type="EMBL" id="KAK1443609.1"/>
    </source>
</evidence>
<dbReference type="PROSITE" id="PS01266">
    <property type="entry name" value="ADENYLOSUCCIN_SYN_1"/>
    <property type="match status" value="1"/>
</dbReference>
<dbReference type="Proteomes" id="UP001230268">
    <property type="component" value="Unassembled WGS sequence"/>
</dbReference>
<dbReference type="GO" id="GO:0046040">
    <property type="term" value="P:IMP metabolic process"/>
    <property type="evidence" value="ECO:0007669"/>
    <property type="project" value="TreeGrafter"/>
</dbReference>
<dbReference type="InterPro" id="IPR027417">
    <property type="entry name" value="P-loop_NTPase"/>
</dbReference>
<dbReference type="PANTHER" id="PTHR11846">
    <property type="entry name" value="ADENYLOSUCCINATE SYNTHETASE"/>
    <property type="match status" value="1"/>
</dbReference>
<dbReference type="InterPro" id="IPR042109">
    <property type="entry name" value="Adenylosuccinate_synth_dom1"/>
</dbReference>
<dbReference type="GO" id="GO:0004019">
    <property type="term" value="F:adenylosuccinate synthase activity"/>
    <property type="evidence" value="ECO:0007669"/>
    <property type="project" value="UniProtKB-UniRule"/>
</dbReference>
<feature type="binding site" evidence="10">
    <location>
        <position position="232"/>
    </location>
    <ligand>
        <name>IMP</name>
        <dbReference type="ChEBI" id="CHEBI:58053"/>
    </ligand>
</feature>
<keyword evidence="8 10" id="KW-0342">GTP-binding</keyword>
<gene>
    <name evidence="12" type="ORF">BgAZ_204850</name>
</gene>
<dbReference type="InterPro" id="IPR001114">
    <property type="entry name" value="Adenylosuccinate_synthetase"/>
</dbReference>
<keyword evidence="13" id="KW-1185">Reference proteome</keyword>
<dbReference type="NCBIfam" id="TIGR00184">
    <property type="entry name" value="purA"/>
    <property type="match status" value="1"/>
</dbReference>
<evidence type="ECO:0000256" key="2">
    <source>
        <dbReference type="ARBA" id="ARBA00022490"/>
    </source>
</evidence>
<dbReference type="CDD" id="cd03108">
    <property type="entry name" value="AdSS"/>
    <property type="match status" value="1"/>
</dbReference>
<feature type="binding site" evidence="10">
    <location>
        <begin position="24"/>
        <end position="27"/>
    </location>
    <ligand>
        <name>IMP</name>
        <dbReference type="ChEBI" id="CHEBI:58053"/>
    </ligand>
</feature>
<evidence type="ECO:0000256" key="9">
    <source>
        <dbReference type="ARBA" id="ARBA00025008"/>
    </source>
</evidence>
<feature type="binding site" evidence="10">
    <location>
        <position position="247"/>
    </location>
    <ligand>
        <name>IMP</name>
        <dbReference type="ChEBI" id="CHEBI:58053"/>
    </ligand>
</feature>
<organism evidence="12 13">
    <name type="scientific">Babesia gibsoni</name>
    <dbReference type="NCBI Taxonomy" id="33632"/>
    <lineage>
        <taxon>Eukaryota</taxon>
        <taxon>Sar</taxon>
        <taxon>Alveolata</taxon>
        <taxon>Apicomplexa</taxon>
        <taxon>Aconoidasida</taxon>
        <taxon>Piroplasmida</taxon>
        <taxon>Babesiidae</taxon>
        <taxon>Babesia</taxon>
    </lineage>
</organism>
<feature type="active site" description="Proton acceptor" evidence="10">
    <location>
        <position position="24"/>
    </location>
</feature>
<keyword evidence="4 10" id="KW-0479">Metal-binding</keyword>
<feature type="binding site" evidence="10">
    <location>
        <begin position="339"/>
        <end position="341"/>
    </location>
    <ligand>
        <name>GTP</name>
        <dbReference type="ChEBI" id="CHEBI:37565"/>
    </ligand>
</feature>
<proteinExistence type="inferred from homology"/>
<accession>A0AAD8LJX5</accession>
<comment type="caution">
    <text evidence="10">Lacks conserved residue(s) required for the propagation of feature annotation.</text>
</comment>
<comment type="pathway">
    <text evidence="10 11">Purine metabolism; AMP biosynthesis via de novo pathway; AMP from IMP: step 1/2.</text>
</comment>
<feature type="binding site" evidence="10">
    <location>
        <position position="156"/>
    </location>
    <ligand>
        <name>IMP</name>
        <dbReference type="ChEBI" id="CHEBI:58053"/>
        <note>ligand shared between dimeric partners</note>
    </ligand>
</feature>
<comment type="cofactor">
    <cofactor evidence="10">
        <name>Mg(2+)</name>
        <dbReference type="ChEBI" id="CHEBI:18420"/>
    </cofactor>
    <text evidence="10">Binds 1 Mg(2+) ion per subunit.</text>
</comment>
<feature type="binding site" evidence="10">
    <location>
        <position position="24"/>
    </location>
    <ligand>
        <name>Mg(2+)</name>
        <dbReference type="ChEBI" id="CHEBI:18420"/>
    </ligand>
</feature>
<dbReference type="FunFam" id="3.90.170.10:FF:000001">
    <property type="entry name" value="Adenylosuccinate synthetase"/>
    <property type="match status" value="1"/>
</dbReference>
<keyword evidence="5 10" id="KW-0547">Nucleotide-binding</keyword>
<evidence type="ECO:0000256" key="4">
    <source>
        <dbReference type="ARBA" id="ARBA00022723"/>
    </source>
</evidence>
<feature type="binding site" evidence="10">
    <location>
        <position position="311"/>
    </location>
    <ligand>
        <name>IMP</name>
        <dbReference type="ChEBI" id="CHEBI:58053"/>
    </ligand>
</feature>
<evidence type="ECO:0000256" key="1">
    <source>
        <dbReference type="ARBA" id="ARBA00011738"/>
    </source>
</evidence>
<dbReference type="Gene3D" id="1.10.300.10">
    <property type="entry name" value="Adenylosuccinate Synthetase, subunit A, domain 2"/>
    <property type="match status" value="1"/>
</dbReference>
<dbReference type="GO" id="GO:0005737">
    <property type="term" value="C:cytoplasm"/>
    <property type="evidence" value="ECO:0007669"/>
    <property type="project" value="UniProtKB-SubCell"/>
</dbReference>
<dbReference type="GO" id="GO:0044208">
    <property type="term" value="P:'de novo' AMP biosynthetic process"/>
    <property type="evidence" value="ECO:0007669"/>
    <property type="project" value="UniProtKB-UniRule"/>
</dbReference>
<comment type="function">
    <text evidence="9">Plays an important role in the salvage pathway for purine nucleotide biosynthesis. Catalyzes the first committed step in the biosynthesis of AMP from IMP.</text>
</comment>
<keyword evidence="7 10" id="KW-0460">Magnesium</keyword>
<dbReference type="AlphaFoldDB" id="A0AAD8LJX5"/>
<dbReference type="Gene3D" id="3.40.440.10">
    <property type="entry name" value="Adenylosuccinate Synthetase, subunit A, domain 1"/>
    <property type="match status" value="1"/>
</dbReference>